<dbReference type="InterPro" id="IPR007218">
    <property type="entry name" value="DNA_pol_delta_4"/>
</dbReference>
<dbReference type="GO" id="GO:0006261">
    <property type="term" value="P:DNA-templated DNA replication"/>
    <property type="evidence" value="ECO:0007669"/>
    <property type="project" value="TreeGrafter"/>
</dbReference>
<accession>A0A2T3AID9</accession>
<feature type="compositionally biased region" description="Acidic residues" evidence="1">
    <location>
        <begin position="81"/>
        <end position="102"/>
    </location>
</feature>
<dbReference type="PANTHER" id="PTHR14303:SF0">
    <property type="entry name" value="DNA POLYMERASE DELTA SUBUNIT 4"/>
    <property type="match status" value="1"/>
</dbReference>
<feature type="region of interest" description="Disordered" evidence="1">
    <location>
        <begin position="1"/>
        <end position="127"/>
    </location>
</feature>
<feature type="compositionally biased region" description="Basic and acidic residues" evidence="1">
    <location>
        <begin position="70"/>
        <end position="80"/>
    </location>
</feature>
<dbReference type="GO" id="GO:0043625">
    <property type="term" value="C:delta DNA polymerase complex"/>
    <property type="evidence" value="ECO:0007669"/>
    <property type="project" value="TreeGrafter"/>
</dbReference>
<dbReference type="OrthoDB" id="337486at2759"/>
<dbReference type="AlphaFoldDB" id="A0A2T3AID9"/>
<evidence type="ECO:0000313" key="3">
    <source>
        <dbReference type="Proteomes" id="UP000241462"/>
    </source>
</evidence>
<sequence>MPTTRKSTRNANVAKNTGKQSTLSFNNKVTKTGAAKANAKEVAASGRAVAEAKAEAKVETIIPPPSSALVKEDQKKNKELDVEEVESSDVSDEQEEEDEEEVSASSARKQLEKNVTQDKKAHQGYAEAQEISDKQVEKYWKGIQDVRIAKRVHQDSLTLSEKVLRYFDISSQYGPCTGVSRMKRWQRADRLGLHPPIEVLAVLLKEEQQGNADAEKSAIDHIMASTAIGSI</sequence>
<dbReference type="GO" id="GO:0003887">
    <property type="term" value="F:DNA-directed DNA polymerase activity"/>
    <property type="evidence" value="ECO:0007669"/>
    <property type="project" value="TreeGrafter"/>
</dbReference>
<dbReference type="Proteomes" id="UP000241462">
    <property type="component" value="Unassembled WGS sequence"/>
</dbReference>
<dbReference type="STRING" id="2025994.A0A2T3AID9"/>
<dbReference type="Pfam" id="PF04081">
    <property type="entry name" value="DNA_pol_delta_4"/>
    <property type="match status" value="1"/>
</dbReference>
<dbReference type="GO" id="GO:0000731">
    <property type="term" value="P:DNA synthesis involved in DNA repair"/>
    <property type="evidence" value="ECO:0007669"/>
    <property type="project" value="InterPro"/>
</dbReference>
<gene>
    <name evidence="2" type="ORF">BD289DRAFT_479598</name>
</gene>
<protein>
    <submittedName>
        <fullName evidence="2">DNA polymerase delta, subunit 4-domain-containing protein</fullName>
    </submittedName>
</protein>
<feature type="compositionally biased region" description="Basic and acidic residues" evidence="1">
    <location>
        <begin position="109"/>
        <end position="121"/>
    </location>
</feature>
<proteinExistence type="predicted"/>
<dbReference type="InParanoid" id="A0A2T3AID9"/>
<feature type="compositionally biased region" description="Low complexity" evidence="1">
    <location>
        <begin position="34"/>
        <end position="49"/>
    </location>
</feature>
<keyword evidence="3" id="KW-1185">Reference proteome</keyword>
<dbReference type="EMBL" id="KZ678385">
    <property type="protein sequence ID" value="PSR99217.1"/>
    <property type="molecule type" value="Genomic_DNA"/>
</dbReference>
<name>A0A2T3AID9_9PEZI</name>
<organism evidence="2 3">
    <name type="scientific">Coniella lustricola</name>
    <dbReference type="NCBI Taxonomy" id="2025994"/>
    <lineage>
        <taxon>Eukaryota</taxon>
        <taxon>Fungi</taxon>
        <taxon>Dikarya</taxon>
        <taxon>Ascomycota</taxon>
        <taxon>Pezizomycotina</taxon>
        <taxon>Sordariomycetes</taxon>
        <taxon>Sordariomycetidae</taxon>
        <taxon>Diaporthales</taxon>
        <taxon>Schizoparmaceae</taxon>
        <taxon>Coniella</taxon>
    </lineage>
</organism>
<evidence type="ECO:0000256" key="1">
    <source>
        <dbReference type="SAM" id="MobiDB-lite"/>
    </source>
</evidence>
<dbReference type="PANTHER" id="PTHR14303">
    <property type="entry name" value="DNA POLYMERASE DELTA SUBUNIT 4"/>
    <property type="match status" value="1"/>
</dbReference>
<evidence type="ECO:0000313" key="2">
    <source>
        <dbReference type="EMBL" id="PSR99217.1"/>
    </source>
</evidence>
<reference evidence="2 3" key="1">
    <citation type="journal article" date="2018" name="Mycol. Prog.">
        <title>Coniella lustricola, a new species from submerged detritus.</title>
        <authorList>
            <person name="Raudabaugh D.B."/>
            <person name="Iturriaga T."/>
            <person name="Carver A."/>
            <person name="Mondo S."/>
            <person name="Pangilinan J."/>
            <person name="Lipzen A."/>
            <person name="He G."/>
            <person name="Amirebrahimi M."/>
            <person name="Grigoriev I.V."/>
            <person name="Miller A.N."/>
        </authorList>
    </citation>
    <scope>NUCLEOTIDE SEQUENCE [LARGE SCALE GENOMIC DNA]</scope>
    <source>
        <strain evidence="2 3">B22-T-1</strain>
    </source>
</reference>
<feature type="compositionally biased region" description="Polar residues" evidence="1">
    <location>
        <begin position="1"/>
        <end position="30"/>
    </location>
</feature>